<dbReference type="Proteomes" id="UP000815325">
    <property type="component" value="Unassembled WGS sequence"/>
</dbReference>
<dbReference type="EMBL" id="MU070445">
    <property type="protein sequence ID" value="KAF5827696.1"/>
    <property type="molecule type" value="Genomic_DNA"/>
</dbReference>
<feature type="repeat" description="WD" evidence="1">
    <location>
        <begin position="136"/>
        <end position="179"/>
    </location>
</feature>
<organism evidence="2 3">
    <name type="scientific">Dunaliella salina</name>
    <name type="common">Green alga</name>
    <name type="synonym">Protococcus salinus</name>
    <dbReference type="NCBI Taxonomy" id="3046"/>
    <lineage>
        <taxon>Eukaryota</taxon>
        <taxon>Viridiplantae</taxon>
        <taxon>Chlorophyta</taxon>
        <taxon>core chlorophytes</taxon>
        <taxon>Chlorophyceae</taxon>
        <taxon>CS clade</taxon>
        <taxon>Chlamydomonadales</taxon>
        <taxon>Dunaliellaceae</taxon>
        <taxon>Dunaliella</taxon>
    </lineage>
</organism>
<evidence type="ECO:0000313" key="3">
    <source>
        <dbReference type="Proteomes" id="UP000815325"/>
    </source>
</evidence>
<dbReference type="PROSITE" id="PS50082">
    <property type="entry name" value="WD_REPEATS_2"/>
    <property type="match status" value="1"/>
</dbReference>
<dbReference type="Gene3D" id="2.130.10.10">
    <property type="entry name" value="YVTN repeat-like/Quinoprotein amine dehydrogenase"/>
    <property type="match status" value="2"/>
</dbReference>
<dbReference type="InterPro" id="IPR015943">
    <property type="entry name" value="WD40/YVTN_repeat-like_dom_sf"/>
</dbReference>
<comment type="caution">
    <text evidence="2">The sequence shown here is derived from an EMBL/GenBank/DDBJ whole genome shotgun (WGS) entry which is preliminary data.</text>
</comment>
<dbReference type="InterPro" id="IPR001680">
    <property type="entry name" value="WD40_rpt"/>
</dbReference>
<gene>
    <name evidence="2" type="ORF">DUNSADRAFT_242</name>
</gene>
<proteinExistence type="predicted"/>
<name>A0ABQ7FZC1_DUNSA</name>
<dbReference type="InterPro" id="IPR036322">
    <property type="entry name" value="WD40_repeat_dom_sf"/>
</dbReference>
<dbReference type="InterPro" id="IPR052779">
    <property type="entry name" value="WDR62"/>
</dbReference>
<sequence length="437" mass="44593">MQRHHVAVRAGGVGQGRLCIMASELTLARCIGFGGSSGGCSSTNALSSAVALTYLDANVVAYSAGSTVVLMDIKSKQQLGFFRDESPGLPLGCLALGGGTDVSSSMPVHLAAGEQGGAAPQVLVWSVRSGQAIARLKQHKHGVSSVCFSPDGKQLLSAGSSYDGQVCLWDYQKGVLLARASAQAEIMAATFAADGSIASAGKDHLKVWGMTGGGVGKKLGASGSITLTPRAFSLKDLRSQAFVDVKSGGENSMYALTASGVLMYVQEAGSRTVDKTVNVQVAAAHSLAVSPHLVACTCSAGIVRLFGTHTLAFRANMPRPSPTHSAAQQTTGSVATALQRAGSFSGANGAAAHGMYSPELAMPVSGPGSKAASRHTAPTSLRCLKVSPDGSHLAIGDAQGNVRIYSLATLTLIAFKVAHEGEVLSLDYGAGERQSGF</sequence>
<protein>
    <submittedName>
        <fullName evidence="2">WD40-repeat-containing domain protein</fullName>
    </submittedName>
</protein>
<dbReference type="SUPFAM" id="SSF50978">
    <property type="entry name" value="WD40 repeat-like"/>
    <property type="match status" value="1"/>
</dbReference>
<dbReference type="Pfam" id="PF00400">
    <property type="entry name" value="WD40"/>
    <property type="match status" value="2"/>
</dbReference>
<dbReference type="SMART" id="SM00320">
    <property type="entry name" value="WD40"/>
    <property type="match status" value="4"/>
</dbReference>
<dbReference type="PANTHER" id="PTHR45589">
    <property type="entry name" value="WD REPEAT DOMAIN 62, ISOFORM G"/>
    <property type="match status" value="1"/>
</dbReference>
<evidence type="ECO:0000313" key="2">
    <source>
        <dbReference type="EMBL" id="KAF5827696.1"/>
    </source>
</evidence>
<dbReference type="PANTHER" id="PTHR45589:SF1">
    <property type="entry name" value="WD REPEAT DOMAIN 62, ISOFORM G"/>
    <property type="match status" value="1"/>
</dbReference>
<accession>A0ABQ7FZC1</accession>
<evidence type="ECO:0000256" key="1">
    <source>
        <dbReference type="PROSITE-ProRule" id="PRU00221"/>
    </source>
</evidence>
<reference evidence="2" key="1">
    <citation type="submission" date="2017-08" db="EMBL/GenBank/DDBJ databases">
        <authorList>
            <person name="Polle J.E."/>
            <person name="Barry K."/>
            <person name="Cushman J."/>
            <person name="Schmutz J."/>
            <person name="Tran D."/>
            <person name="Hathwaick L.T."/>
            <person name="Yim W.C."/>
            <person name="Jenkins J."/>
            <person name="Mckie-Krisberg Z.M."/>
            <person name="Prochnik S."/>
            <person name="Lindquist E."/>
            <person name="Dockter R.B."/>
            <person name="Adam C."/>
            <person name="Molina H."/>
            <person name="Bunkerborg J."/>
            <person name="Jin E."/>
            <person name="Buchheim M."/>
            <person name="Magnuson J."/>
        </authorList>
    </citation>
    <scope>NUCLEOTIDE SEQUENCE</scope>
    <source>
        <strain evidence="2">CCAP 19/18</strain>
    </source>
</reference>
<keyword evidence="1" id="KW-0853">WD repeat</keyword>
<keyword evidence="3" id="KW-1185">Reference proteome</keyword>